<keyword evidence="3" id="KW-1185">Reference proteome</keyword>
<reference evidence="2 3" key="1">
    <citation type="submission" date="2016-04" db="EMBL/GenBank/DDBJ databases">
        <title>Peptidophaga gingivicola gen. nov., sp. nov., isolated from human subgingival plaque.</title>
        <authorList>
            <person name="Beall C.J."/>
            <person name="Mokrzan E.M."/>
            <person name="Griffen A.L."/>
            <person name="Leys E.J."/>
        </authorList>
    </citation>
    <scope>NUCLEOTIDE SEQUENCE [LARGE SCALE GENOMIC DNA]</scope>
    <source>
        <strain evidence="2 3">BA112</strain>
    </source>
</reference>
<accession>A0A179B447</accession>
<comment type="caution">
    <text evidence="2">The sequence shown here is derived from an EMBL/GenBank/DDBJ whole genome shotgun (WGS) entry which is preliminary data.</text>
</comment>
<dbReference type="EMBL" id="LVZK01000001">
    <property type="protein sequence ID" value="OAP86165.1"/>
    <property type="molecule type" value="Genomic_DNA"/>
</dbReference>
<evidence type="ECO:0000256" key="1">
    <source>
        <dbReference type="SAM" id="MobiDB-lite"/>
    </source>
</evidence>
<organism evidence="2 3">
    <name type="scientific">Peptidiphaga gingivicola</name>
    <dbReference type="NCBI Taxonomy" id="2741497"/>
    <lineage>
        <taxon>Bacteria</taxon>
        <taxon>Bacillati</taxon>
        <taxon>Actinomycetota</taxon>
        <taxon>Actinomycetes</taxon>
        <taxon>Actinomycetales</taxon>
        <taxon>Actinomycetaceae</taxon>
        <taxon>Peptidiphaga</taxon>
    </lineage>
</organism>
<gene>
    <name evidence="2" type="ORF">A4H34_03040</name>
</gene>
<evidence type="ECO:0000313" key="2">
    <source>
        <dbReference type="EMBL" id="OAP86165.1"/>
    </source>
</evidence>
<dbReference type="Proteomes" id="UP000078368">
    <property type="component" value="Unassembled WGS sequence"/>
</dbReference>
<name>A0A179B447_9ACTO</name>
<sequence>MGFDKSRMVRWYSDAGGSAPRARLRLKQGSASRAGRRWGGDSSKAARKGIRFARGTPSTRLRPRP</sequence>
<protein>
    <submittedName>
        <fullName evidence="2">Uncharacterized protein</fullName>
    </submittedName>
</protein>
<proteinExistence type="predicted"/>
<feature type="region of interest" description="Disordered" evidence="1">
    <location>
        <begin position="1"/>
        <end position="65"/>
    </location>
</feature>
<evidence type="ECO:0000313" key="3">
    <source>
        <dbReference type="Proteomes" id="UP000078368"/>
    </source>
</evidence>
<dbReference type="AlphaFoldDB" id="A0A179B447"/>